<evidence type="ECO:0000313" key="3">
    <source>
        <dbReference type="EMBL" id="PKG24293.1"/>
    </source>
</evidence>
<dbReference type="Proteomes" id="UP000233375">
    <property type="component" value="Unassembled WGS sequence"/>
</dbReference>
<protein>
    <recommendedName>
        <fullName evidence="2">Regulatory protein YycH domain-containing protein</fullName>
    </recommendedName>
</protein>
<accession>A0A2N0Z454</accession>
<dbReference type="AlphaFoldDB" id="A0A2N0Z454"/>
<dbReference type="InterPro" id="IPR042274">
    <property type="entry name" value="YycH/YycI_2"/>
</dbReference>
<keyword evidence="1" id="KW-1133">Transmembrane helix</keyword>
<keyword evidence="1" id="KW-0812">Transmembrane</keyword>
<dbReference type="Pfam" id="PF07435">
    <property type="entry name" value="YycH"/>
    <property type="match status" value="1"/>
</dbReference>
<proteinExistence type="predicted"/>
<feature type="domain" description="Regulatory protein YycH" evidence="2">
    <location>
        <begin position="4"/>
        <end position="440"/>
    </location>
</feature>
<dbReference type="RefSeq" id="WP_101176639.1">
    <property type="nucleotide sequence ID" value="NZ_PISE01000015.1"/>
</dbReference>
<dbReference type="Gene3D" id="3.30.310.160">
    <property type="entry name" value="YycH protein, domain 2"/>
    <property type="match status" value="1"/>
</dbReference>
<reference evidence="3 4" key="1">
    <citation type="journal article" date="2003" name="Int. J. Syst. Evol. Microbiol.">
        <title>Bacillus nealsonii sp. nov., isolated from a spacecraft-assembly facility, whose spores are gamma-radiation resistant.</title>
        <authorList>
            <person name="Venkateswaran K."/>
            <person name="Kempf M."/>
            <person name="Chen F."/>
            <person name="Satomi M."/>
            <person name="Nicholson W."/>
            <person name="Kern R."/>
        </authorList>
    </citation>
    <scope>NUCLEOTIDE SEQUENCE [LARGE SCALE GENOMIC DNA]</scope>
    <source>
        <strain evidence="3 4">FO-92</strain>
    </source>
</reference>
<evidence type="ECO:0000313" key="4">
    <source>
        <dbReference type="Proteomes" id="UP000233375"/>
    </source>
</evidence>
<evidence type="ECO:0000256" key="1">
    <source>
        <dbReference type="SAM" id="Phobius"/>
    </source>
</evidence>
<gene>
    <name evidence="3" type="ORF">CWS01_07845</name>
</gene>
<keyword evidence="4" id="KW-1185">Reference proteome</keyword>
<dbReference type="OrthoDB" id="2382185at2"/>
<name>A0A2N0Z454_9BACI</name>
<keyword evidence="1" id="KW-0472">Membrane</keyword>
<dbReference type="CDD" id="cd15787">
    <property type="entry name" value="YycH_N"/>
    <property type="match status" value="1"/>
</dbReference>
<evidence type="ECO:0000259" key="2">
    <source>
        <dbReference type="Pfam" id="PF07435"/>
    </source>
</evidence>
<dbReference type="EMBL" id="PISE01000015">
    <property type="protein sequence ID" value="PKG24293.1"/>
    <property type="molecule type" value="Genomic_DNA"/>
</dbReference>
<dbReference type="Gene3D" id="3.10.450.310">
    <property type="match status" value="1"/>
</dbReference>
<dbReference type="InterPro" id="IPR009996">
    <property type="entry name" value="YycH"/>
</dbReference>
<sequence>MTYEKIKTVILVILVLLSVFLYYVLWTHQGNYETLKKIPTVEPEMFGKSKEVGEVVKPDRIYQHLNGQHYGTMDSIEISDVINTLKKWDYNNIKNISPEIKNVSSFIQKQNHSMEIRFPGDVPFYLYKTLLNSTESNNFDFDTILISYDISKDKEGLVYFISRNNSKVYESNVSASFIDSFKDFTNHVAMEGSIYTAHFSYELTKNNLIYLPENDSSMKKYNYLYKTIDSAKLKRALFGDPSLVQKSIIANREEYTDDTGLLRIDKDTHVVSFLKPSEVITDGTEKNKMIQNSIEFVNQHGGWTNQYRYVGKNDNYDKSTFRLYNSAGYPIFDMEHKISDIQVMWENNDVKTFITSNLSTFGTDFDTTTTTVMSGQKVLEYLKEQKNIDMEKIQDIVMGYDMQVDSQSIVRIQPSWFYEYDEKWYQIETSHTGGKNNGLE</sequence>
<organism evidence="3 4">
    <name type="scientific">Niallia nealsonii</name>
    <dbReference type="NCBI Taxonomy" id="115979"/>
    <lineage>
        <taxon>Bacteria</taxon>
        <taxon>Bacillati</taxon>
        <taxon>Bacillota</taxon>
        <taxon>Bacilli</taxon>
        <taxon>Bacillales</taxon>
        <taxon>Bacillaceae</taxon>
        <taxon>Niallia</taxon>
    </lineage>
</organism>
<feature type="transmembrane region" description="Helical" evidence="1">
    <location>
        <begin position="6"/>
        <end position="26"/>
    </location>
</feature>
<comment type="caution">
    <text evidence="3">The sequence shown here is derived from an EMBL/GenBank/DDBJ whole genome shotgun (WGS) entry which is preliminary data.</text>
</comment>